<keyword evidence="1" id="KW-0732">Signal</keyword>
<dbReference type="AlphaFoldDB" id="Q9U2B3"/>
<dbReference type="UCSC" id="Y47H10A.2">
    <property type="organism name" value="c. elegans"/>
</dbReference>
<dbReference type="InParanoid" id="Q9U2B3"/>
<dbReference type="KEGG" id="cel:CELE_Y47H10A.2"/>
<feature type="chain" id="PRO_5004334099" evidence="1">
    <location>
        <begin position="20"/>
        <end position="381"/>
    </location>
</feature>
<evidence type="ECO:0000313" key="4">
    <source>
        <dbReference type="Proteomes" id="UP000001940"/>
    </source>
</evidence>
<dbReference type="PhylomeDB" id="Q9U2B3"/>
<dbReference type="Pfam" id="PF07735">
    <property type="entry name" value="FBA_2"/>
    <property type="match status" value="1"/>
</dbReference>
<dbReference type="Bgee" id="WBGene00012958">
    <property type="expression patterns" value="Expressed in embryo and 3 other cell types or tissues"/>
</dbReference>
<dbReference type="PaxDb" id="6239-Y47H10A.2"/>
<evidence type="ECO:0000256" key="1">
    <source>
        <dbReference type="SAM" id="SignalP"/>
    </source>
</evidence>
<dbReference type="AGR" id="WB:WBGene00012958"/>
<accession>Q9U2B3</accession>
<sequence>MGFFAALFWMFSLVRRLFGKKKPFKLLNLPYLAFAKVLNGMKVNEAVNLSQTSIKCEIKMKRVKKRIYKIIIENLDDCEEIDEENTEIKHLQRIILVNKKCDVIDAYNYMKNCKKYTRRVFAGYSVNFWISKFCQIYKGKSSFTEISYLNLEDLIHLLQHFHELFAFDHVNLVMDHGRLFGDYQEVVKHILFRKCHYVEICGRKSRLTTENMQYLMNNIDLKYGLLIRCWHPSGFDKELLSGIPRLDIFYAQNYELEDVKNIFRFCEVIHLHIHAFTAKCIKQFILHWLAGHVPNLRRFRFVCFCYPEVVDYILNEIQHFKWDANRRAEIFIDGLEKINCGAGYDIERDDGLLATLICIGKEVEFLVWHDRFPNDLTQRSH</sequence>
<proteinExistence type="predicted"/>
<evidence type="ECO:0000259" key="2">
    <source>
        <dbReference type="Pfam" id="PF07735"/>
    </source>
</evidence>
<dbReference type="Proteomes" id="UP000001940">
    <property type="component" value="Chromosome I"/>
</dbReference>
<dbReference type="STRING" id="6239.Y47H10A.2.1"/>
<dbReference type="RefSeq" id="NP_493053.2">
    <property type="nucleotide sequence ID" value="NM_060652.2"/>
</dbReference>
<feature type="domain" description="Sdz-33 F-box" evidence="2">
    <location>
        <begin position="243"/>
        <end position="301"/>
    </location>
</feature>
<organism evidence="3 4">
    <name type="scientific">Caenorhabditis elegans</name>
    <dbReference type="NCBI Taxonomy" id="6239"/>
    <lineage>
        <taxon>Eukaryota</taxon>
        <taxon>Metazoa</taxon>
        <taxon>Ecdysozoa</taxon>
        <taxon>Nematoda</taxon>
        <taxon>Chromadorea</taxon>
        <taxon>Rhabditida</taxon>
        <taxon>Rhabditina</taxon>
        <taxon>Rhabditomorpha</taxon>
        <taxon>Rhabditoidea</taxon>
        <taxon>Rhabditidae</taxon>
        <taxon>Peloderinae</taxon>
        <taxon>Caenorhabditis</taxon>
    </lineage>
</organism>
<dbReference type="eggNOG" id="ENOG502TJT8">
    <property type="taxonomic scope" value="Eukaryota"/>
</dbReference>
<name>Q9U2B3_CAEEL</name>
<protein>
    <submittedName>
        <fullName evidence="3">F-box associated domain-containing protein</fullName>
    </submittedName>
</protein>
<dbReference type="FunCoup" id="Q9U2B3">
    <property type="interactions" value="842"/>
</dbReference>
<dbReference type="HOGENOM" id="CLU_049370_1_0_1"/>
<dbReference type="InterPro" id="IPR012885">
    <property type="entry name" value="F-box_Sdz-33"/>
</dbReference>
<keyword evidence="4" id="KW-1185">Reference proteome</keyword>
<reference evidence="3 4" key="1">
    <citation type="journal article" date="1998" name="Science">
        <title>Genome sequence of the nematode C. elegans: a platform for investigating biology.</title>
        <authorList>
            <consortium name="The C. elegans sequencing consortium"/>
            <person name="Sulson J.E."/>
            <person name="Waterston R."/>
        </authorList>
    </citation>
    <scope>NUCLEOTIDE SEQUENCE [LARGE SCALE GENOMIC DNA]</scope>
    <source>
        <strain evidence="3 4">Bristol N2</strain>
    </source>
</reference>
<dbReference type="WormBase" id="Y47H10A.2">
    <property type="protein sequence ID" value="CE34511"/>
    <property type="gene ID" value="WBGene00012958"/>
</dbReference>
<dbReference type="CTD" id="190007"/>
<evidence type="ECO:0000313" key="3">
    <source>
        <dbReference type="EMBL" id="CAB60388.2"/>
    </source>
</evidence>
<dbReference type="EMBL" id="BX284601">
    <property type="protein sequence ID" value="CAB60388.2"/>
    <property type="molecule type" value="Genomic_DNA"/>
</dbReference>
<dbReference type="GeneID" id="190007"/>
<dbReference type="PANTHER" id="PTHR21503:SF8">
    <property type="entry name" value="F-BOX ASSOCIATED DOMAIN-CONTAINING PROTEIN-RELATED"/>
    <property type="match status" value="1"/>
</dbReference>
<gene>
    <name evidence="3" type="ORF">CELE_Y47H10A.2</name>
    <name evidence="3 5" type="ORF">Y47H10A.2</name>
</gene>
<dbReference type="PANTHER" id="PTHR21503">
    <property type="entry name" value="F-BOX-CONTAINING HYPOTHETICAL PROTEIN C.ELEGANS"/>
    <property type="match status" value="1"/>
</dbReference>
<dbReference type="OMA" id="CHYVEIC"/>
<evidence type="ECO:0000313" key="5">
    <source>
        <dbReference type="WormBase" id="Y47H10A.2"/>
    </source>
</evidence>
<feature type="signal peptide" evidence="1">
    <location>
        <begin position="1"/>
        <end position="19"/>
    </location>
</feature>